<protein>
    <submittedName>
        <fullName evidence="1">Uncharacterized protein</fullName>
    </submittedName>
</protein>
<reference evidence="2" key="2">
    <citation type="submission" date="2019-10" db="EMBL/GenBank/DDBJ databases">
        <title>Conservation and host-specific expression of non-tandemly repeated heterogenous ribosome RNA gene in arbuscular mycorrhizal fungi.</title>
        <authorList>
            <person name="Maeda T."/>
            <person name="Kobayashi Y."/>
            <person name="Nakagawa T."/>
            <person name="Ezawa T."/>
            <person name="Yamaguchi K."/>
            <person name="Bino T."/>
            <person name="Nishimoto Y."/>
            <person name="Shigenobu S."/>
            <person name="Kawaguchi M."/>
        </authorList>
    </citation>
    <scope>NUCLEOTIDE SEQUENCE</scope>
    <source>
        <strain evidence="2">HR1</strain>
    </source>
</reference>
<evidence type="ECO:0000313" key="2">
    <source>
        <dbReference type="EMBL" id="GES87841.1"/>
    </source>
</evidence>
<organism evidence="1 3">
    <name type="scientific">Rhizophagus clarus</name>
    <dbReference type="NCBI Taxonomy" id="94130"/>
    <lineage>
        <taxon>Eukaryota</taxon>
        <taxon>Fungi</taxon>
        <taxon>Fungi incertae sedis</taxon>
        <taxon>Mucoromycota</taxon>
        <taxon>Glomeromycotina</taxon>
        <taxon>Glomeromycetes</taxon>
        <taxon>Glomerales</taxon>
        <taxon>Glomeraceae</taxon>
        <taxon>Rhizophagus</taxon>
    </lineage>
</organism>
<dbReference type="EMBL" id="BEXD01002597">
    <property type="protein sequence ID" value="GBB98833.1"/>
    <property type="molecule type" value="Genomic_DNA"/>
</dbReference>
<proteinExistence type="predicted"/>
<reference evidence="1 3" key="1">
    <citation type="submission" date="2017-11" db="EMBL/GenBank/DDBJ databases">
        <title>The genome of Rhizophagus clarus HR1 reveals common genetic basis of auxotrophy among arbuscular mycorrhizal fungi.</title>
        <authorList>
            <person name="Kobayashi Y."/>
        </authorList>
    </citation>
    <scope>NUCLEOTIDE SEQUENCE [LARGE SCALE GENOMIC DNA]</scope>
    <source>
        <strain evidence="1 3">HR1</strain>
    </source>
</reference>
<dbReference type="Proteomes" id="UP000615446">
    <property type="component" value="Unassembled WGS sequence"/>
</dbReference>
<sequence>MEMTNTGNEFCKLLKMEVERTFYRNFRNIGRENNRKFFNRIDRKFEQPKQEDIEYFRHLRHITGLESGLVEIIYKAIEEVATDIYRSDIIRLGKNTERLRSWFQEAQKKSRDCKASLSKKEAEVKVKEQIILQKNEKIDKISNDATKMRDLLNKEKMLNIKIKKSIKK</sequence>
<dbReference type="EMBL" id="BLAL01000172">
    <property type="protein sequence ID" value="GES87841.1"/>
    <property type="molecule type" value="Genomic_DNA"/>
</dbReference>
<keyword evidence="3" id="KW-1185">Reference proteome</keyword>
<dbReference type="Proteomes" id="UP000247702">
    <property type="component" value="Unassembled WGS sequence"/>
</dbReference>
<name>A0A2Z6R9M8_9GLOM</name>
<evidence type="ECO:0000313" key="3">
    <source>
        <dbReference type="Proteomes" id="UP000247702"/>
    </source>
</evidence>
<comment type="caution">
    <text evidence="1">The sequence shown here is derived from an EMBL/GenBank/DDBJ whole genome shotgun (WGS) entry which is preliminary data.</text>
</comment>
<accession>A0A2Z6R9M8</accession>
<dbReference type="AlphaFoldDB" id="A0A2Z6R9M8"/>
<evidence type="ECO:0000313" key="1">
    <source>
        <dbReference type="EMBL" id="GBB98833.1"/>
    </source>
</evidence>
<gene>
    <name evidence="2" type="ORF">RCL2_001481300</name>
    <name evidence="1" type="ORF">RclHR1_33350002</name>
</gene>